<dbReference type="EMBL" id="KN832884">
    <property type="protein sequence ID" value="KIM96255.1"/>
    <property type="molecule type" value="Genomic_DNA"/>
</dbReference>
<dbReference type="AlphaFoldDB" id="A0A0C3GJD2"/>
<protein>
    <submittedName>
        <fullName evidence="1">Uncharacterized protein</fullName>
    </submittedName>
</protein>
<sequence>PSSSSCYNSAISVIRLPITPSISFPTILSSEIGLQPLAVCCYISVLPGFLRTTTPALQNRFGKYSRSKLA</sequence>
<organism evidence="1 2">
    <name type="scientific">Oidiodendron maius (strain Zn)</name>
    <dbReference type="NCBI Taxonomy" id="913774"/>
    <lineage>
        <taxon>Eukaryota</taxon>
        <taxon>Fungi</taxon>
        <taxon>Dikarya</taxon>
        <taxon>Ascomycota</taxon>
        <taxon>Pezizomycotina</taxon>
        <taxon>Leotiomycetes</taxon>
        <taxon>Leotiomycetes incertae sedis</taxon>
        <taxon>Myxotrichaceae</taxon>
        <taxon>Oidiodendron</taxon>
    </lineage>
</organism>
<dbReference type="InParanoid" id="A0A0C3GJD2"/>
<dbReference type="Proteomes" id="UP000054321">
    <property type="component" value="Unassembled WGS sequence"/>
</dbReference>
<gene>
    <name evidence="1" type="ORF">OIDMADRAFT_132107</name>
</gene>
<feature type="non-terminal residue" evidence="1">
    <location>
        <position position="1"/>
    </location>
</feature>
<evidence type="ECO:0000313" key="1">
    <source>
        <dbReference type="EMBL" id="KIM96255.1"/>
    </source>
</evidence>
<accession>A0A0C3GJD2</accession>
<name>A0A0C3GJD2_OIDMZ</name>
<proteinExistence type="predicted"/>
<dbReference type="HOGENOM" id="CLU_2764808_0_0_1"/>
<evidence type="ECO:0000313" key="2">
    <source>
        <dbReference type="Proteomes" id="UP000054321"/>
    </source>
</evidence>
<keyword evidence="2" id="KW-1185">Reference proteome</keyword>
<reference evidence="2" key="2">
    <citation type="submission" date="2015-01" db="EMBL/GenBank/DDBJ databases">
        <title>Evolutionary Origins and Diversification of the Mycorrhizal Mutualists.</title>
        <authorList>
            <consortium name="DOE Joint Genome Institute"/>
            <consortium name="Mycorrhizal Genomics Consortium"/>
            <person name="Kohler A."/>
            <person name="Kuo A."/>
            <person name="Nagy L.G."/>
            <person name="Floudas D."/>
            <person name="Copeland A."/>
            <person name="Barry K.W."/>
            <person name="Cichocki N."/>
            <person name="Veneault-Fourrey C."/>
            <person name="LaButti K."/>
            <person name="Lindquist E.A."/>
            <person name="Lipzen A."/>
            <person name="Lundell T."/>
            <person name="Morin E."/>
            <person name="Murat C."/>
            <person name="Riley R."/>
            <person name="Ohm R."/>
            <person name="Sun H."/>
            <person name="Tunlid A."/>
            <person name="Henrissat B."/>
            <person name="Grigoriev I.V."/>
            <person name="Hibbett D.S."/>
            <person name="Martin F."/>
        </authorList>
    </citation>
    <scope>NUCLEOTIDE SEQUENCE [LARGE SCALE GENOMIC DNA]</scope>
    <source>
        <strain evidence="2">Zn</strain>
    </source>
</reference>
<reference evidence="1 2" key="1">
    <citation type="submission" date="2014-04" db="EMBL/GenBank/DDBJ databases">
        <authorList>
            <consortium name="DOE Joint Genome Institute"/>
            <person name="Kuo A."/>
            <person name="Martino E."/>
            <person name="Perotto S."/>
            <person name="Kohler A."/>
            <person name="Nagy L.G."/>
            <person name="Floudas D."/>
            <person name="Copeland A."/>
            <person name="Barry K.W."/>
            <person name="Cichocki N."/>
            <person name="Veneault-Fourrey C."/>
            <person name="LaButti K."/>
            <person name="Lindquist E.A."/>
            <person name="Lipzen A."/>
            <person name="Lundell T."/>
            <person name="Morin E."/>
            <person name="Murat C."/>
            <person name="Sun H."/>
            <person name="Tunlid A."/>
            <person name="Henrissat B."/>
            <person name="Grigoriev I.V."/>
            <person name="Hibbett D.S."/>
            <person name="Martin F."/>
            <person name="Nordberg H.P."/>
            <person name="Cantor M.N."/>
            <person name="Hua S.X."/>
        </authorList>
    </citation>
    <scope>NUCLEOTIDE SEQUENCE [LARGE SCALE GENOMIC DNA]</scope>
    <source>
        <strain evidence="1 2">Zn</strain>
    </source>
</reference>